<dbReference type="EMBL" id="JAFNEN010000596">
    <property type="protein sequence ID" value="KAG8179947.1"/>
    <property type="molecule type" value="Genomic_DNA"/>
</dbReference>
<dbReference type="Proteomes" id="UP000827092">
    <property type="component" value="Unassembled WGS sequence"/>
</dbReference>
<evidence type="ECO:0000313" key="2">
    <source>
        <dbReference type="Proteomes" id="UP000827092"/>
    </source>
</evidence>
<evidence type="ECO:0000313" key="1">
    <source>
        <dbReference type="EMBL" id="KAG8179947.1"/>
    </source>
</evidence>
<comment type="caution">
    <text evidence="1">The sequence shown here is derived from an EMBL/GenBank/DDBJ whole genome shotgun (WGS) entry which is preliminary data.</text>
</comment>
<proteinExistence type="predicted"/>
<sequence>MNRNSVNGIYSRMSLFMYKLKESWYQEAGKKRQKTVEKSDRGDRRAFMKFENYGVSRDFYHHTRMVNYSKEMKSKLRKMTGVATDLMDLIDIYEGEPSITGEEEAIITALKGKTMFWKSTTILEDFCEQMRNSNMRLQQAQYLIPLMLSIINIKQAAVEYKLVLPAFAYTLTQSGNIDFSAQGAYRQYVHLNSHSMHIYSNESEDNLKYAICLSFLDAHMADQRLLPFFFKDLTPRKRDAMVKQVLLKGDLSEEVKKVKIELPQLKAWSKMYKGERGLGGNEQASVCHSFAVTTKYNGVDFIVKDPTGITQQMNRWNNNKSLTGVLMEELQRLIETASRNVLKFGTQGIHSAVELDKDNIDLGLGSEIDLTGGRVMAYYSRTTTDDRWYRE</sequence>
<keyword evidence="2" id="KW-1185">Reference proteome</keyword>
<organism evidence="1 2">
    <name type="scientific">Oedothorax gibbosus</name>
    <dbReference type="NCBI Taxonomy" id="931172"/>
    <lineage>
        <taxon>Eukaryota</taxon>
        <taxon>Metazoa</taxon>
        <taxon>Ecdysozoa</taxon>
        <taxon>Arthropoda</taxon>
        <taxon>Chelicerata</taxon>
        <taxon>Arachnida</taxon>
        <taxon>Araneae</taxon>
        <taxon>Araneomorphae</taxon>
        <taxon>Entelegynae</taxon>
        <taxon>Araneoidea</taxon>
        <taxon>Linyphiidae</taxon>
        <taxon>Erigoninae</taxon>
        <taxon>Oedothorax</taxon>
    </lineage>
</organism>
<gene>
    <name evidence="1" type="ORF">JTE90_025270</name>
</gene>
<reference evidence="1 2" key="1">
    <citation type="journal article" date="2022" name="Nat. Ecol. Evol.">
        <title>A masculinizing supergene underlies an exaggerated male reproductive morph in a spider.</title>
        <authorList>
            <person name="Hendrickx F."/>
            <person name="De Corte Z."/>
            <person name="Sonet G."/>
            <person name="Van Belleghem S.M."/>
            <person name="Kostlbacher S."/>
            <person name="Vangestel C."/>
        </authorList>
    </citation>
    <scope>NUCLEOTIDE SEQUENCE [LARGE SCALE GENOMIC DNA]</scope>
    <source>
        <strain evidence="1">W744_W776</strain>
    </source>
</reference>
<name>A0AAV6U6K9_9ARAC</name>
<protein>
    <recommendedName>
        <fullName evidence="3">Vitellogenin</fullName>
    </recommendedName>
</protein>
<dbReference type="AlphaFoldDB" id="A0AAV6U6K9"/>
<evidence type="ECO:0008006" key="3">
    <source>
        <dbReference type="Google" id="ProtNLM"/>
    </source>
</evidence>
<accession>A0AAV6U6K9</accession>